<reference evidence="1 2" key="1">
    <citation type="submission" date="2019-03" db="EMBL/GenBank/DDBJ databases">
        <title>First draft genome of Liparis tanakae, snailfish: a comprehensive survey of snailfish specific genes.</title>
        <authorList>
            <person name="Kim W."/>
            <person name="Song I."/>
            <person name="Jeong J.-H."/>
            <person name="Kim D."/>
            <person name="Kim S."/>
            <person name="Ryu S."/>
            <person name="Song J.Y."/>
            <person name="Lee S.K."/>
        </authorList>
    </citation>
    <scope>NUCLEOTIDE SEQUENCE [LARGE SCALE GENOMIC DNA]</scope>
    <source>
        <tissue evidence="1">Muscle</tissue>
    </source>
</reference>
<accession>A0A4Z2FLQ1</accession>
<protein>
    <submittedName>
        <fullName evidence="1">Uncharacterized protein</fullName>
    </submittedName>
</protein>
<dbReference type="AlphaFoldDB" id="A0A4Z2FLQ1"/>
<organism evidence="1 2">
    <name type="scientific">Liparis tanakae</name>
    <name type="common">Tanaka's snailfish</name>
    <dbReference type="NCBI Taxonomy" id="230148"/>
    <lineage>
        <taxon>Eukaryota</taxon>
        <taxon>Metazoa</taxon>
        <taxon>Chordata</taxon>
        <taxon>Craniata</taxon>
        <taxon>Vertebrata</taxon>
        <taxon>Euteleostomi</taxon>
        <taxon>Actinopterygii</taxon>
        <taxon>Neopterygii</taxon>
        <taxon>Teleostei</taxon>
        <taxon>Neoteleostei</taxon>
        <taxon>Acanthomorphata</taxon>
        <taxon>Eupercaria</taxon>
        <taxon>Perciformes</taxon>
        <taxon>Cottioidei</taxon>
        <taxon>Cottales</taxon>
        <taxon>Liparidae</taxon>
        <taxon>Liparis</taxon>
    </lineage>
</organism>
<sequence>MNCERGSHNVGKAVITSRLIEQRCSAMEAGDGAHRTLNRDTPTTTCHALPIMPCSAAHSR</sequence>
<evidence type="ECO:0000313" key="1">
    <source>
        <dbReference type="EMBL" id="TNN41714.1"/>
    </source>
</evidence>
<dbReference type="Proteomes" id="UP000314294">
    <property type="component" value="Unassembled WGS sequence"/>
</dbReference>
<comment type="caution">
    <text evidence="1">The sequence shown here is derived from an EMBL/GenBank/DDBJ whole genome shotgun (WGS) entry which is preliminary data.</text>
</comment>
<keyword evidence="2" id="KW-1185">Reference proteome</keyword>
<name>A0A4Z2FLQ1_9TELE</name>
<gene>
    <name evidence="1" type="ORF">EYF80_048128</name>
</gene>
<evidence type="ECO:0000313" key="2">
    <source>
        <dbReference type="Proteomes" id="UP000314294"/>
    </source>
</evidence>
<dbReference type="EMBL" id="SRLO01001086">
    <property type="protein sequence ID" value="TNN41714.1"/>
    <property type="molecule type" value="Genomic_DNA"/>
</dbReference>
<proteinExistence type="predicted"/>